<comment type="caution">
    <text evidence="3">The sequence shown here is derived from an EMBL/GenBank/DDBJ whole genome shotgun (WGS) entry which is preliminary data.</text>
</comment>
<name>A0AAW8Z9Q3_9GAMM</name>
<proteinExistence type="predicted"/>
<dbReference type="Proteomes" id="UP001284654">
    <property type="component" value="Unassembled WGS sequence"/>
</dbReference>
<dbReference type="InterPro" id="IPR045057">
    <property type="entry name" value="Gcn5-rel_NAT"/>
</dbReference>
<evidence type="ECO:0000259" key="1">
    <source>
        <dbReference type="PROSITE" id="PS51186"/>
    </source>
</evidence>
<dbReference type="EMBL" id="JAWJYY010000001">
    <property type="protein sequence ID" value="MDV4317021.1"/>
    <property type="molecule type" value="Genomic_DNA"/>
</dbReference>
<organism evidence="3 4">
    <name type="scientific">Acinetobacter indicus</name>
    <dbReference type="NCBI Taxonomy" id="756892"/>
    <lineage>
        <taxon>Bacteria</taxon>
        <taxon>Pseudomonadati</taxon>
        <taxon>Pseudomonadota</taxon>
        <taxon>Gammaproteobacteria</taxon>
        <taxon>Moraxellales</taxon>
        <taxon>Moraxellaceae</taxon>
        <taxon>Acinetobacter</taxon>
    </lineage>
</organism>
<gene>
    <name evidence="3" type="ORF">MSG88_14980</name>
</gene>
<dbReference type="InterPro" id="IPR016181">
    <property type="entry name" value="Acyl_CoA_acyltransferase"/>
</dbReference>
<dbReference type="AlphaFoldDB" id="A0AAW8Z9Q3"/>
<dbReference type="InterPro" id="IPR000182">
    <property type="entry name" value="GNAT_dom"/>
</dbReference>
<feature type="domain" description="N-acetyltransferase" evidence="2">
    <location>
        <begin position="42"/>
        <end position="129"/>
    </location>
</feature>
<protein>
    <submittedName>
        <fullName evidence="3">GNAT family N-acetyltransferase</fullName>
        <ecNumber evidence="3">2.3.1.-</ecNumber>
    </submittedName>
</protein>
<feature type="domain" description="N-acetyltransferase" evidence="1">
    <location>
        <begin position="8"/>
        <end position="130"/>
    </location>
</feature>
<dbReference type="SUPFAM" id="SSF55729">
    <property type="entry name" value="Acyl-CoA N-acyltransferases (Nat)"/>
    <property type="match status" value="1"/>
</dbReference>
<keyword evidence="3" id="KW-0012">Acyltransferase</keyword>
<dbReference type="PROSITE" id="PS51729">
    <property type="entry name" value="GNAT_YJDJ"/>
    <property type="match status" value="1"/>
</dbReference>
<dbReference type="GO" id="GO:0016747">
    <property type="term" value="F:acyltransferase activity, transferring groups other than amino-acyl groups"/>
    <property type="evidence" value="ECO:0007669"/>
    <property type="project" value="InterPro"/>
</dbReference>
<evidence type="ECO:0000259" key="2">
    <source>
        <dbReference type="PROSITE" id="PS51729"/>
    </source>
</evidence>
<keyword evidence="3" id="KW-0808">Transferase</keyword>
<dbReference type="PANTHER" id="PTHR31435:SF10">
    <property type="entry name" value="BSR4717 PROTEIN"/>
    <property type="match status" value="1"/>
</dbReference>
<evidence type="ECO:0000313" key="4">
    <source>
        <dbReference type="Proteomes" id="UP001284654"/>
    </source>
</evidence>
<dbReference type="EC" id="2.3.1.-" evidence="3"/>
<evidence type="ECO:0000313" key="3">
    <source>
        <dbReference type="EMBL" id="MDV4317021.1"/>
    </source>
</evidence>
<accession>A0AAW8Z9Q3</accession>
<reference evidence="3" key="1">
    <citation type="submission" date="2023-10" db="EMBL/GenBank/DDBJ databases">
        <authorList>
            <person name="Sykes E.M.E."/>
            <person name="Khan I.U.H."/>
            <person name="Kumar A."/>
        </authorList>
    </citation>
    <scope>NUCLEOTIDE SEQUENCE</scope>
    <source>
        <strain evidence="3">IK5</strain>
    </source>
</reference>
<dbReference type="InterPro" id="IPR031165">
    <property type="entry name" value="GNAT_YJDJ"/>
</dbReference>
<dbReference type="PANTHER" id="PTHR31435">
    <property type="entry name" value="PROTEIN NATD1"/>
    <property type="match status" value="1"/>
</dbReference>
<dbReference type="Pfam" id="PF14542">
    <property type="entry name" value="Acetyltransf_CG"/>
    <property type="match status" value="1"/>
</dbReference>
<dbReference type="CDD" id="cd04301">
    <property type="entry name" value="NAT_SF"/>
    <property type="match status" value="1"/>
</dbReference>
<sequence length="130" mass="14878">MQLFQHAVKMLDYRSDAIFFSAESRYSKFRCEDMIKMMVQHENNDSKGAFFVEANGERLAEMTYSRAGEDKIIIDHTTVSEQLRGQGVGRHLVEAAVNYAREQQTKIIPLCPYAKAAFEKDPSIQDVLQP</sequence>
<dbReference type="Gene3D" id="3.40.630.30">
    <property type="match status" value="1"/>
</dbReference>
<dbReference type="PROSITE" id="PS51186">
    <property type="entry name" value="GNAT"/>
    <property type="match status" value="1"/>
</dbReference>